<dbReference type="InterPro" id="IPR051258">
    <property type="entry name" value="Diverse_Substrate_Transporter"/>
</dbReference>
<feature type="transmembrane region" description="Helical" evidence="7">
    <location>
        <begin position="124"/>
        <end position="143"/>
    </location>
</feature>
<comment type="caution">
    <text evidence="9">The sequence shown here is derived from an EMBL/GenBank/DDBJ whole genome shotgun (WGS) entry which is preliminary data.</text>
</comment>
<keyword evidence="4 7" id="KW-0812">Transmembrane</keyword>
<keyword evidence="6 7" id="KW-0472">Membrane</keyword>
<feature type="domain" description="EamA" evidence="8">
    <location>
        <begin position="151"/>
        <end position="285"/>
    </location>
</feature>
<dbReference type="EMBL" id="AGEL01000008">
    <property type="protein sequence ID" value="EHO16309.1"/>
    <property type="molecule type" value="Genomic_DNA"/>
</dbReference>
<feature type="transmembrane region" description="Helical" evidence="7">
    <location>
        <begin position="213"/>
        <end position="230"/>
    </location>
</feature>
<evidence type="ECO:0000256" key="6">
    <source>
        <dbReference type="ARBA" id="ARBA00023136"/>
    </source>
</evidence>
<feature type="transmembrane region" description="Helical" evidence="7">
    <location>
        <begin position="12"/>
        <end position="31"/>
    </location>
</feature>
<gene>
    <name evidence="9" type="ORF">HMPREF9623_01483</name>
</gene>
<dbReference type="SUPFAM" id="SSF103481">
    <property type="entry name" value="Multidrug resistance efflux transporter EmrE"/>
    <property type="match status" value="2"/>
</dbReference>
<keyword evidence="10" id="KW-1185">Reference proteome</keyword>
<dbReference type="Proteomes" id="UP000018466">
    <property type="component" value="Unassembled WGS sequence"/>
</dbReference>
<name>A0AA37DFY0_9FIRM</name>
<feature type="transmembrane region" description="Helical" evidence="7">
    <location>
        <begin position="100"/>
        <end position="117"/>
    </location>
</feature>
<evidence type="ECO:0000313" key="9">
    <source>
        <dbReference type="EMBL" id="EHO16309.1"/>
    </source>
</evidence>
<evidence type="ECO:0000259" key="8">
    <source>
        <dbReference type="Pfam" id="PF00892"/>
    </source>
</evidence>
<keyword evidence="3" id="KW-1003">Cell membrane</keyword>
<evidence type="ECO:0000256" key="2">
    <source>
        <dbReference type="ARBA" id="ARBA00007362"/>
    </source>
</evidence>
<dbReference type="GeneID" id="86941222"/>
<keyword evidence="5 7" id="KW-1133">Transmembrane helix</keyword>
<dbReference type="AlphaFoldDB" id="A0AA37DFY0"/>
<feature type="transmembrane region" description="Helical" evidence="7">
    <location>
        <begin position="181"/>
        <end position="201"/>
    </location>
</feature>
<feature type="transmembrane region" description="Helical" evidence="7">
    <location>
        <begin position="69"/>
        <end position="94"/>
    </location>
</feature>
<accession>A0AA37DFY0</accession>
<evidence type="ECO:0000256" key="3">
    <source>
        <dbReference type="ARBA" id="ARBA00022475"/>
    </source>
</evidence>
<comment type="similarity">
    <text evidence="2">Belongs to the EamA transporter family.</text>
</comment>
<protein>
    <recommendedName>
        <fullName evidence="8">EamA domain-containing protein</fullName>
    </recommendedName>
</protein>
<sequence length="290" mass="31052">MDKNAVRAAQVLMISLVVARGVSFMFSKTLLVDMGPLTLLGIRFLLAFLVLFVVFFKRVITEIQKDKEILSASLALGAAYFTCMTCELIGLQYTSSSTCAFLENSAIVIVPILEAVLIRKFPSLKVILSCAITSIGIGMITLSGGIQSFGLGEFLCCIAAFAFASAIILNDRCTRRHDAFSIGIVHVGFIGIAALLAAFIFEAPHLPQTGTQWMMLLMLTLICTCLGFTLQPVAQKKISAQTAGVMFGLNPLTAAICGWIFMKEAMTPIGIIGGILIIIGIIATSLRPDG</sequence>
<evidence type="ECO:0000256" key="4">
    <source>
        <dbReference type="ARBA" id="ARBA00022692"/>
    </source>
</evidence>
<feature type="transmembrane region" description="Helical" evidence="7">
    <location>
        <begin position="149"/>
        <end position="169"/>
    </location>
</feature>
<dbReference type="PANTHER" id="PTHR42920:SF5">
    <property type="entry name" value="EAMA DOMAIN-CONTAINING PROTEIN"/>
    <property type="match status" value="1"/>
</dbReference>
<evidence type="ECO:0000256" key="5">
    <source>
        <dbReference type="ARBA" id="ARBA00022989"/>
    </source>
</evidence>
<proteinExistence type="inferred from homology"/>
<evidence type="ECO:0000313" key="10">
    <source>
        <dbReference type="Proteomes" id="UP000018466"/>
    </source>
</evidence>
<dbReference type="Pfam" id="PF00892">
    <property type="entry name" value="EamA"/>
    <property type="match status" value="2"/>
</dbReference>
<feature type="transmembrane region" description="Helical" evidence="7">
    <location>
        <begin position="37"/>
        <end position="57"/>
    </location>
</feature>
<comment type="subcellular location">
    <subcellularLocation>
        <location evidence="1">Cell membrane</location>
        <topology evidence="1">Multi-pass membrane protein</topology>
    </subcellularLocation>
</comment>
<feature type="transmembrane region" description="Helical" evidence="7">
    <location>
        <begin position="242"/>
        <end position="262"/>
    </location>
</feature>
<dbReference type="Gene3D" id="1.10.3730.20">
    <property type="match status" value="1"/>
</dbReference>
<dbReference type="PANTHER" id="PTHR42920">
    <property type="entry name" value="OS03G0707200 PROTEIN-RELATED"/>
    <property type="match status" value="1"/>
</dbReference>
<dbReference type="InterPro" id="IPR037185">
    <property type="entry name" value="EmrE-like"/>
</dbReference>
<dbReference type="InterPro" id="IPR000620">
    <property type="entry name" value="EamA_dom"/>
</dbReference>
<evidence type="ECO:0000256" key="7">
    <source>
        <dbReference type="SAM" id="Phobius"/>
    </source>
</evidence>
<evidence type="ECO:0000256" key="1">
    <source>
        <dbReference type="ARBA" id="ARBA00004651"/>
    </source>
</evidence>
<feature type="domain" description="EamA" evidence="8">
    <location>
        <begin position="11"/>
        <end position="141"/>
    </location>
</feature>
<dbReference type="RefSeq" id="WP_009533315.1">
    <property type="nucleotide sequence ID" value="NZ_JH590863.1"/>
</dbReference>
<dbReference type="GO" id="GO:0005886">
    <property type="term" value="C:plasma membrane"/>
    <property type="evidence" value="ECO:0007669"/>
    <property type="project" value="UniProtKB-SubCell"/>
</dbReference>
<reference evidence="9 10" key="1">
    <citation type="submission" date="2011-10" db="EMBL/GenBank/DDBJ databases">
        <title>The Genome Sequence of Lachnospiraceae bacterium ACC2.</title>
        <authorList>
            <consortium name="The Broad Institute Genome Sequencing Platform"/>
            <person name="Earl A."/>
            <person name="Ward D."/>
            <person name="Feldgarden M."/>
            <person name="Gevers D."/>
            <person name="Sizova M."/>
            <person name="Hazen A."/>
            <person name="Epstein S."/>
            <person name="Young S.K."/>
            <person name="Zeng Q."/>
            <person name="Gargeya S."/>
            <person name="Fitzgerald M."/>
            <person name="Haas B."/>
            <person name="Abouelleil A."/>
            <person name="Alvarado L."/>
            <person name="Arachchi H.M."/>
            <person name="Berlin A."/>
            <person name="Brown A."/>
            <person name="Chapman S.B."/>
            <person name="Chen Z."/>
            <person name="Dunbar C."/>
            <person name="Freedman E."/>
            <person name="Gearin G."/>
            <person name="Goldberg J."/>
            <person name="Griggs A."/>
            <person name="Gujja S."/>
            <person name="Heiman D."/>
            <person name="Howarth C."/>
            <person name="Larson L."/>
            <person name="Lui A."/>
            <person name="MacDonald P.J.P."/>
            <person name="Montmayeur A."/>
            <person name="Murphy C."/>
            <person name="Neiman D."/>
            <person name="Pearson M."/>
            <person name="Priest M."/>
            <person name="Roberts A."/>
            <person name="Saif S."/>
            <person name="Shea T."/>
            <person name="Shenoy N."/>
            <person name="Sisk P."/>
            <person name="Stolte C."/>
            <person name="Sykes S."/>
            <person name="Wortman J."/>
            <person name="Nusbaum C."/>
            <person name="Birren B."/>
        </authorList>
    </citation>
    <scope>NUCLEOTIDE SEQUENCE [LARGE SCALE GENOMIC DNA]</scope>
    <source>
        <strain evidence="9 10">ACC2</strain>
    </source>
</reference>
<feature type="transmembrane region" description="Helical" evidence="7">
    <location>
        <begin position="268"/>
        <end position="286"/>
    </location>
</feature>
<organism evidence="9 10">
    <name type="scientific">Stomatobaculum longum</name>
    <dbReference type="NCBI Taxonomy" id="796942"/>
    <lineage>
        <taxon>Bacteria</taxon>
        <taxon>Bacillati</taxon>
        <taxon>Bacillota</taxon>
        <taxon>Clostridia</taxon>
        <taxon>Lachnospirales</taxon>
        <taxon>Lachnospiraceae</taxon>
        <taxon>Stomatobaculum</taxon>
    </lineage>
</organism>